<dbReference type="OrthoDB" id="26525at2759"/>
<dbReference type="RefSeq" id="XP_001443964.1">
    <property type="nucleotide sequence ID" value="XM_001443927.1"/>
</dbReference>
<dbReference type="InterPro" id="IPR002048">
    <property type="entry name" value="EF_hand_dom"/>
</dbReference>
<dbReference type="PROSITE" id="PS50222">
    <property type="entry name" value="EF_HAND_2"/>
    <property type="match status" value="1"/>
</dbReference>
<dbReference type="Gene3D" id="1.10.238.10">
    <property type="entry name" value="EF-hand"/>
    <property type="match status" value="1"/>
</dbReference>
<evidence type="ECO:0000313" key="3">
    <source>
        <dbReference type="Proteomes" id="UP000000600"/>
    </source>
</evidence>
<name>A0D0K0_PARTE</name>
<sequence length="55" mass="6326">MSINMEDLKKVNVDTLTAKEKQKCYEAFVAFDKNVSGYIEKDELRAVLEEMGQKP</sequence>
<dbReference type="EMBL" id="CT868241">
    <property type="protein sequence ID" value="CAK76567.1"/>
    <property type="molecule type" value="Genomic_DNA"/>
</dbReference>
<dbReference type="GO" id="GO:0005509">
    <property type="term" value="F:calcium ion binding"/>
    <property type="evidence" value="ECO:0007669"/>
    <property type="project" value="InterPro"/>
</dbReference>
<reference evidence="2 3" key="1">
    <citation type="journal article" date="2006" name="Nature">
        <title>Global trends of whole-genome duplications revealed by the ciliate Paramecium tetraurelia.</title>
        <authorList>
            <consortium name="Genoscope"/>
            <person name="Aury J.-M."/>
            <person name="Jaillon O."/>
            <person name="Duret L."/>
            <person name="Noel B."/>
            <person name="Jubin C."/>
            <person name="Porcel B.M."/>
            <person name="Segurens B."/>
            <person name="Daubin V."/>
            <person name="Anthouard V."/>
            <person name="Aiach N."/>
            <person name="Arnaiz O."/>
            <person name="Billaut A."/>
            <person name="Beisson J."/>
            <person name="Blanc I."/>
            <person name="Bouhouche K."/>
            <person name="Camara F."/>
            <person name="Duharcourt S."/>
            <person name="Guigo R."/>
            <person name="Gogendeau D."/>
            <person name="Katinka M."/>
            <person name="Keller A.-M."/>
            <person name="Kissmehl R."/>
            <person name="Klotz C."/>
            <person name="Koll F."/>
            <person name="Le Moue A."/>
            <person name="Lepere C."/>
            <person name="Malinsky S."/>
            <person name="Nowacki M."/>
            <person name="Nowak J.K."/>
            <person name="Plattner H."/>
            <person name="Poulain J."/>
            <person name="Ruiz F."/>
            <person name="Serrano V."/>
            <person name="Zagulski M."/>
            <person name="Dessen P."/>
            <person name="Betermier M."/>
            <person name="Weissenbach J."/>
            <person name="Scarpelli C."/>
            <person name="Schachter V."/>
            <person name="Sperling L."/>
            <person name="Meyer E."/>
            <person name="Cohen J."/>
            <person name="Wincker P."/>
        </authorList>
    </citation>
    <scope>NUCLEOTIDE SEQUENCE [LARGE SCALE GENOMIC DNA]</scope>
    <source>
        <strain evidence="2 3">Stock d4-2</strain>
    </source>
</reference>
<dbReference type="KEGG" id="ptm:GSPATT00012119001"/>
<keyword evidence="3" id="KW-1185">Reference proteome</keyword>
<organism evidence="2 3">
    <name type="scientific">Paramecium tetraurelia</name>
    <dbReference type="NCBI Taxonomy" id="5888"/>
    <lineage>
        <taxon>Eukaryota</taxon>
        <taxon>Sar</taxon>
        <taxon>Alveolata</taxon>
        <taxon>Ciliophora</taxon>
        <taxon>Intramacronucleata</taxon>
        <taxon>Oligohymenophorea</taxon>
        <taxon>Peniculida</taxon>
        <taxon>Parameciidae</taxon>
        <taxon>Paramecium</taxon>
    </lineage>
</organism>
<proteinExistence type="predicted"/>
<dbReference type="AlphaFoldDB" id="A0D0K0"/>
<dbReference type="InParanoid" id="A0D0K0"/>
<dbReference type="InterPro" id="IPR011992">
    <property type="entry name" value="EF-hand-dom_pair"/>
</dbReference>
<accession>A0D0K0</accession>
<feature type="domain" description="EF-hand" evidence="1">
    <location>
        <begin position="19"/>
        <end position="54"/>
    </location>
</feature>
<dbReference type="GeneID" id="5029748"/>
<dbReference type="Proteomes" id="UP000000600">
    <property type="component" value="Unassembled WGS sequence"/>
</dbReference>
<gene>
    <name evidence="2" type="ORF">GSPATT00012119001</name>
</gene>
<protein>
    <recommendedName>
        <fullName evidence="1">EF-hand domain-containing protein</fullName>
    </recommendedName>
</protein>
<dbReference type="SUPFAM" id="SSF47473">
    <property type="entry name" value="EF-hand"/>
    <property type="match status" value="1"/>
</dbReference>
<dbReference type="HOGENOM" id="CLU_3036517_0_0_1"/>
<dbReference type="Pfam" id="PF13405">
    <property type="entry name" value="EF-hand_6"/>
    <property type="match status" value="1"/>
</dbReference>
<evidence type="ECO:0000259" key="1">
    <source>
        <dbReference type="PROSITE" id="PS50222"/>
    </source>
</evidence>
<evidence type="ECO:0000313" key="2">
    <source>
        <dbReference type="EMBL" id="CAK76567.1"/>
    </source>
</evidence>